<evidence type="ECO:0000313" key="3">
    <source>
        <dbReference type="Proteomes" id="UP000192491"/>
    </source>
</evidence>
<feature type="transmembrane region" description="Helical" evidence="1">
    <location>
        <begin position="79"/>
        <end position="98"/>
    </location>
</feature>
<dbReference type="Proteomes" id="UP000192491">
    <property type="component" value="Unassembled WGS sequence"/>
</dbReference>
<reference evidence="2 3" key="1">
    <citation type="submission" date="2017-01" db="EMBL/GenBank/DDBJ databases">
        <title>Novel large sulfur bacteria in the metagenomes of groundwater-fed chemosynthetic microbial mats in the Lake Huron basin.</title>
        <authorList>
            <person name="Sharrar A.M."/>
            <person name="Flood B.E."/>
            <person name="Bailey J.V."/>
            <person name="Jones D.S."/>
            <person name="Biddanda B."/>
            <person name="Ruberg S.A."/>
            <person name="Marcus D.N."/>
            <person name="Dick G.J."/>
        </authorList>
    </citation>
    <scope>NUCLEOTIDE SEQUENCE [LARGE SCALE GENOMIC DNA]</scope>
    <source>
        <strain evidence="2">A8</strain>
    </source>
</reference>
<evidence type="ECO:0000313" key="2">
    <source>
        <dbReference type="EMBL" id="OQX09583.1"/>
    </source>
</evidence>
<dbReference type="EMBL" id="MTEJ01000139">
    <property type="protein sequence ID" value="OQX09583.1"/>
    <property type="molecule type" value="Genomic_DNA"/>
</dbReference>
<protein>
    <recommendedName>
        <fullName evidence="4">Cobalamin ABC transporter</fullName>
    </recommendedName>
</protein>
<feature type="transmembrane region" description="Helical" evidence="1">
    <location>
        <begin position="157"/>
        <end position="176"/>
    </location>
</feature>
<evidence type="ECO:0008006" key="4">
    <source>
        <dbReference type="Google" id="ProtNLM"/>
    </source>
</evidence>
<dbReference type="AlphaFoldDB" id="A0A1Y1QN97"/>
<feature type="transmembrane region" description="Helical" evidence="1">
    <location>
        <begin position="113"/>
        <end position="136"/>
    </location>
</feature>
<keyword evidence="1" id="KW-0812">Transmembrane</keyword>
<keyword evidence="1" id="KW-1133">Transmembrane helix</keyword>
<evidence type="ECO:0000256" key="1">
    <source>
        <dbReference type="SAM" id="Phobius"/>
    </source>
</evidence>
<name>A0A1Y1QN97_9GAMM</name>
<sequence length="188" mass="20190">MFTLSTKNQWLVGGVLLAAMLITRAHVTDHLLDASKAVFFLAGFYLRNVLAFGVFMAVAVLIDYVAITKFGVSDFCVSQAYVALVPAYGALYVAGRWFAGQYQGETMATLGKLVLAVVVGFAISEVISSGSFYAFSGKFAEFSLTEFAGRLVKYAPHGLYVTSLYVAVGAAMHLAVSHTRSLQGKTTK</sequence>
<gene>
    <name evidence="2" type="ORF">BWK73_22520</name>
</gene>
<feature type="transmembrane region" description="Helical" evidence="1">
    <location>
        <begin position="49"/>
        <end position="67"/>
    </location>
</feature>
<comment type="caution">
    <text evidence="2">The sequence shown here is derived from an EMBL/GenBank/DDBJ whole genome shotgun (WGS) entry which is preliminary data.</text>
</comment>
<accession>A0A1Y1QN97</accession>
<organism evidence="2 3">
    <name type="scientific">Thiothrix lacustris</name>
    <dbReference type="NCBI Taxonomy" id="525917"/>
    <lineage>
        <taxon>Bacteria</taxon>
        <taxon>Pseudomonadati</taxon>
        <taxon>Pseudomonadota</taxon>
        <taxon>Gammaproteobacteria</taxon>
        <taxon>Thiotrichales</taxon>
        <taxon>Thiotrichaceae</taxon>
        <taxon>Thiothrix</taxon>
    </lineage>
</organism>
<keyword evidence="1" id="KW-0472">Membrane</keyword>
<proteinExistence type="predicted"/>